<reference evidence="5" key="1">
    <citation type="submission" date="2018-05" db="EMBL/GenBank/DDBJ databases">
        <authorList>
            <person name="Lanie J.A."/>
            <person name="Ng W.-L."/>
            <person name="Kazmierczak K.M."/>
            <person name="Andrzejewski T.M."/>
            <person name="Davidsen T.M."/>
            <person name="Wayne K.J."/>
            <person name="Tettelin H."/>
            <person name="Glass J.I."/>
            <person name="Rusch D."/>
            <person name="Podicherti R."/>
            <person name="Tsui H.-C.T."/>
            <person name="Winkler M.E."/>
        </authorList>
    </citation>
    <scope>NUCLEOTIDE SEQUENCE</scope>
</reference>
<name>A0A382V150_9ZZZZ</name>
<dbReference type="EMBL" id="UINC01148079">
    <property type="protein sequence ID" value="SVD39755.1"/>
    <property type="molecule type" value="Genomic_DNA"/>
</dbReference>
<organism evidence="5">
    <name type="scientific">marine metagenome</name>
    <dbReference type="NCBI Taxonomy" id="408172"/>
    <lineage>
        <taxon>unclassified sequences</taxon>
        <taxon>metagenomes</taxon>
        <taxon>ecological metagenomes</taxon>
    </lineage>
</organism>
<protein>
    <recommendedName>
        <fullName evidence="4">Cytochrome c domain-containing protein</fullName>
    </recommendedName>
</protein>
<proteinExistence type="predicted"/>
<dbReference type="InterPro" id="IPR009056">
    <property type="entry name" value="Cyt_c-like_dom"/>
</dbReference>
<evidence type="ECO:0000259" key="4">
    <source>
        <dbReference type="PROSITE" id="PS51007"/>
    </source>
</evidence>
<evidence type="ECO:0000256" key="1">
    <source>
        <dbReference type="ARBA" id="ARBA00022617"/>
    </source>
</evidence>
<dbReference type="AlphaFoldDB" id="A0A382V150"/>
<keyword evidence="3" id="KW-0408">Iron</keyword>
<dbReference type="GO" id="GO:0046872">
    <property type="term" value="F:metal ion binding"/>
    <property type="evidence" value="ECO:0007669"/>
    <property type="project" value="UniProtKB-KW"/>
</dbReference>
<dbReference type="GO" id="GO:0020037">
    <property type="term" value="F:heme binding"/>
    <property type="evidence" value="ECO:0007669"/>
    <property type="project" value="InterPro"/>
</dbReference>
<dbReference type="PROSITE" id="PS51007">
    <property type="entry name" value="CYTC"/>
    <property type="match status" value="1"/>
</dbReference>
<evidence type="ECO:0000256" key="3">
    <source>
        <dbReference type="ARBA" id="ARBA00023004"/>
    </source>
</evidence>
<feature type="domain" description="Cytochrome c" evidence="4">
    <location>
        <begin position="183"/>
        <end position="206"/>
    </location>
</feature>
<gene>
    <name evidence="5" type="ORF">METZ01_LOCUS392609</name>
</gene>
<dbReference type="SUPFAM" id="SSF46626">
    <property type="entry name" value="Cytochrome c"/>
    <property type="match status" value="1"/>
</dbReference>
<evidence type="ECO:0000313" key="5">
    <source>
        <dbReference type="EMBL" id="SVD39755.1"/>
    </source>
</evidence>
<dbReference type="PROSITE" id="PS51257">
    <property type="entry name" value="PROKAR_LIPOPROTEIN"/>
    <property type="match status" value="1"/>
</dbReference>
<dbReference type="GO" id="GO:0009055">
    <property type="term" value="F:electron transfer activity"/>
    <property type="evidence" value="ECO:0007669"/>
    <property type="project" value="InterPro"/>
</dbReference>
<dbReference type="InterPro" id="IPR036909">
    <property type="entry name" value="Cyt_c-like_dom_sf"/>
</dbReference>
<keyword evidence="1" id="KW-0349">Heme</keyword>
<keyword evidence="2" id="KW-0479">Metal-binding</keyword>
<evidence type="ECO:0000256" key="2">
    <source>
        <dbReference type="ARBA" id="ARBA00022723"/>
    </source>
</evidence>
<sequence>MAKNSFSSQFGILVILVFIFSACVGGPSEYGLTRGERAQASLGITINHPAFIKLEKKWVSSSYFDRGMNYQNSRLEVVSFSRLLDKYVAANSFDAILLNCFDDYQGLVSADDVRRYDLQLATKIELAQESDRPTWLQPLLIVVPNSTSPPFLERFLTANIRQLQFVRLADYYAPLDRKILPRASAELGRVVFKANCLFCHSIHGVG</sequence>
<feature type="non-terminal residue" evidence="5">
    <location>
        <position position="206"/>
    </location>
</feature>
<accession>A0A382V150</accession>